<comment type="similarity">
    <text evidence="1">Belongs to the bacterial solute-binding protein 5 family.</text>
</comment>
<keyword evidence="3" id="KW-0812">Transmembrane</keyword>
<evidence type="ECO:0000256" key="2">
    <source>
        <dbReference type="ARBA" id="ARBA00022729"/>
    </source>
</evidence>
<dbReference type="OrthoDB" id="9801799at2"/>
<feature type="domain" description="Solute-binding protein family 5" evidence="4">
    <location>
        <begin position="113"/>
        <end position="454"/>
    </location>
</feature>
<evidence type="ECO:0000256" key="1">
    <source>
        <dbReference type="ARBA" id="ARBA00005695"/>
    </source>
</evidence>
<dbReference type="Gene3D" id="3.10.105.10">
    <property type="entry name" value="Dipeptide-binding Protein, Domain 3"/>
    <property type="match status" value="1"/>
</dbReference>
<dbReference type="PANTHER" id="PTHR30290">
    <property type="entry name" value="PERIPLASMIC BINDING COMPONENT OF ABC TRANSPORTER"/>
    <property type="match status" value="1"/>
</dbReference>
<evidence type="ECO:0000313" key="5">
    <source>
        <dbReference type="EMBL" id="RTQ31241.1"/>
    </source>
</evidence>
<accession>A0A3S0IWR6</accession>
<dbReference type="Gene3D" id="3.40.190.10">
    <property type="entry name" value="Periplasmic binding protein-like II"/>
    <property type="match status" value="1"/>
</dbReference>
<protein>
    <submittedName>
        <fullName evidence="5">ABC transporter substrate-binding protein</fullName>
    </submittedName>
</protein>
<dbReference type="GO" id="GO:1904680">
    <property type="term" value="F:peptide transmembrane transporter activity"/>
    <property type="evidence" value="ECO:0007669"/>
    <property type="project" value="TreeGrafter"/>
</dbReference>
<keyword evidence="3" id="KW-1133">Transmembrane helix</keyword>
<dbReference type="InterPro" id="IPR000914">
    <property type="entry name" value="SBP_5_dom"/>
</dbReference>
<dbReference type="AlphaFoldDB" id="A0A3S0IWR6"/>
<dbReference type="InterPro" id="IPR006311">
    <property type="entry name" value="TAT_signal"/>
</dbReference>
<sequence length="542" mass="58728">MSDSSSDYKSFQNLVGPDESLRVMASLRRGATRRDILSMLVAGGMQATLAGSLAGVAVSAHAQAPRRGGRIRVAGATAAATDTLDPAKQSNQTDYSRGNMIYNSLTSLDGSLTPQPALAESFTTKDAKTWVFTLRKGVVFHDGKALSPADVVFSVMRHKDPATASKAKVLADQIESVKATGPNEVTMVLSAPNADLPVILGTYHFHIVKEGTTDFNAGIGTGPYKLKEFKPGIRSLVVRNEAYWKPGKPYLDEIEFVGIGDESARVNALLSGGMDLVGSVNPRSVERVKGTPGFGIFVTQSGQYSDLVMRKDVGPGANPDFVLGMKHLFDREQMKKTIALDYAVVANDQPIDPTNRFHFAGLPQRPFDPEKAKFHLQKAGVTGKVPVVASPAALYSVEIALMLQQTAQRVGLELDIKRMPADGYWSNHWLNSQVGFGNVNPRPSADVLLTQFFQSGAAWNESRWKSEKFDQLLLASRAETDLAKRKQMYADMQTMIHQDAGIGIPLFLASIDGHSSKLKGLSPIPLGGLMGYNFAENVWLES</sequence>
<proteinExistence type="inferred from homology"/>
<dbReference type="CDD" id="cd08503">
    <property type="entry name" value="PBP2_NikA_DppA_OppA_like_17"/>
    <property type="match status" value="1"/>
</dbReference>
<dbReference type="PROSITE" id="PS51318">
    <property type="entry name" value="TAT"/>
    <property type="match status" value="1"/>
</dbReference>
<dbReference type="EMBL" id="RXOE01000010">
    <property type="protein sequence ID" value="RTQ31241.1"/>
    <property type="molecule type" value="Genomic_DNA"/>
</dbReference>
<evidence type="ECO:0000313" key="6">
    <source>
        <dbReference type="Proteomes" id="UP000267418"/>
    </source>
</evidence>
<dbReference type="GO" id="GO:0015833">
    <property type="term" value="P:peptide transport"/>
    <property type="evidence" value="ECO:0007669"/>
    <property type="project" value="TreeGrafter"/>
</dbReference>
<evidence type="ECO:0000256" key="3">
    <source>
        <dbReference type="SAM" id="Phobius"/>
    </source>
</evidence>
<gene>
    <name evidence="5" type="ORF">EJP69_27385</name>
</gene>
<dbReference type="SUPFAM" id="SSF53850">
    <property type="entry name" value="Periplasmic binding protein-like II"/>
    <property type="match status" value="1"/>
</dbReference>
<dbReference type="RefSeq" id="WP_093203635.1">
    <property type="nucleotide sequence ID" value="NZ_RXOE01000010.1"/>
</dbReference>
<dbReference type="GO" id="GO:0043190">
    <property type="term" value="C:ATP-binding cassette (ABC) transporter complex"/>
    <property type="evidence" value="ECO:0007669"/>
    <property type="project" value="InterPro"/>
</dbReference>
<dbReference type="InterPro" id="IPR039424">
    <property type="entry name" value="SBP_5"/>
</dbReference>
<organism evidence="5 6">
    <name type="scientific">Variovorax gossypii</name>
    <dbReference type="NCBI Taxonomy" id="1679495"/>
    <lineage>
        <taxon>Bacteria</taxon>
        <taxon>Pseudomonadati</taxon>
        <taxon>Pseudomonadota</taxon>
        <taxon>Betaproteobacteria</taxon>
        <taxon>Burkholderiales</taxon>
        <taxon>Comamonadaceae</taxon>
        <taxon>Variovorax</taxon>
    </lineage>
</organism>
<keyword evidence="6" id="KW-1185">Reference proteome</keyword>
<dbReference type="GO" id="GO:0030288">
    <property type="term" value="C:outer membrane-bounded periplasmic space"/>
    <property type="evidence" value="ECO:0007669"/>
    <property type="project" value="UniProtKB-ARBA"/>
</dbReference>
<reference evidence="5 6" key="1">
    <citation type="submission" date="2018-12" db="EMBL/GenBank/DDBJ databases">
        <title>The genome of Variovorax gossypii DSM 100435.</title>
        <authorList>
            <person name="Gao J."/>
            <person name="Sun J."/>
        </authorList>
    </citation>
    <scope>NUCLEOTIDE SEQUENCE [LARGE SCALE GENOMIC DNA]</scope>
    <source>
        <strain evidence="5 6">DSM 100435</strain>
    </source>
</reference>
<dbReference type="Pfam" id="PF00496">
    <property type="entry name" value="SBP_bac_5"/>
    <property type="match status" value="1"/>
</dbReference>
<feature type="transmembrane region" description="Helical" evidence="3">
    <location>
        <begin position="36"/>
        <end position="58"/>
    </location>
</feature>
<keyword evidence="2" id="KW-0732">Signal</keyword>
<evidence type="ECO:0000259" key="4">
    <source>
        <dbReference type="Pfam" id="PF00496"/>
    </source>
</evidence>
<comment type="caution">
    <text evidence="5">The sequence shown here is derived from an EMBL/GenBank/DDBJ whole genome shotgun (WGS) entry which is preliminary data.</text>
</comment>
<dbReference type="PANTHER" id="PTHR30290:SF38">
    <property type="entry name" value="D,D-DIPEPTIDE-BINDING PERIPLASMIC PROTEIN DDPA-RELATED"/>
    <property type="match status" value="1"/>
</dbReference>
<dbReference type="InterPro" id="IPR030678">
    <property type="entry name" value="Peptide/Ni-bd"/>
</dbReference>
<dbReference type="Proteomes" id="UP000267418">
    <property type="component" value="Unassembled WGS sequence"/>
</dbReference>
<keyword evidence="3" id="KW-0472">Membrane</keyword>
<name>A0A3S0IWR6_9BURK</name>
<dbReference type="PIRSF" id="PIRSF002741">
    <property type="entry name" value="MppA"/>
    <property type="match status" value="1"/>
</dbReference>